<feature type="transmembrane region" description="Helical" evidence="1">
    <location>
        <begin position="91"/>
        <end position="114"/>
    </location>
</feature>
<evidence type="ECO:0000313" key="2">
    <source>
        <dbReference type="EMBL" id="ACH93593.1"/>
    </source>
</evidence>
<keyword evidence="1" id="KW-1133">Transmembrane helix</keyword>
<dbReference type="HOGENOM" id="CLU_144861_0_0_12"/>
<dbReference type="eggNOG" id="COG1040">
    <property type="taxonomic scope" value="Bacteria"/>
</dbReference>
<dbReference type="AlphaFoldDB" id="B5RMK7"/>
<sequence length="115" mass="13549">MRKVNFEVFCEKCGERVELDKAMCLNCHSKLGDLECPSCGYVGIISAFENGCPKCNYSPFEKQLKKLSINRGFKRLWNGDSFLRRKFYFGFYVNVMLYLFANFLIILLFVYILFF</sequence>
<accession>B5RMK7</accession>
<gene>
    <name evidence="2" type="ordered locus">BDU_664</name>
</gene>
<proteinExistence type="predicted"/>
<dbReference type="KEGG" id="bdu:BDU_664"/>
<reference evidence="2 3" key="1">
    <citation type="journal article" date="2008" name="PLoS Genet.">
        <title>The genome of Borrelia recurrentis, the agent of deadly louse-borne relapsing fever, is a degraded subset of tick-borne Borrelia duttonii.</title>
        <authorList>
            <person name="Lescot M."/>
            <person name="Audic S."/>
            <person name="Robert C."/>
            <person name="Nguyen T.T."/>
            <person name="Blanc G."/>
            <person name="Cutler S.J."/>
            <person name="Wincker P."/>
            <person name="Couloux A."/>
            <person name="Claverie J.-M."/>
            <person name="Raoult D."/>
            <person name="Drancourt M."/>
        </authorList>
    </citation>
    <scope>NUCLEOTIDE SEQUENCE [LARGE SCALE GENOMIC DNA]</scope>
    <source>
        <strain evidence="2 3">Ly</strain>
    </source>
</reference>
<keyword evidence="1" id="KW-0812">Transmembrane</keyword>
<evidence type="ECO:0000313" key="3">
    <source>
        <dbReference type="Proteomes" id="UP000000611"/>
    </source>
</evidence>
<protein>
    <submittedName>
        <fullName evidence="2">Uncharacterized conserved protein</fullName>
    </submittedName>
</protein>
<dbReference type="OrthoDB" id="350656at2"/>
<evidence type="ECO:0000256" key="1">
    <source>
        <dbReference type="SAM" id="Phobius"/>
    </source>
</evidence>
<dbReference type="RefSeq" id="WP_012538402.1">
    <property type="nucleotide sequence ID" value="NC_011229.1"/>
</dbReference>
<dbReference type="STRING" id="412419.BDU_664"/>
<dbReference type="Proteomes" id="UP000000611">
    <property type="component" value="Chromosome"/>
</dbReference>
<dbReference type="EMBL" id="CP000976">
    <property type="protein sequence ID" value="ACH93593.1"/>
    <property type="molecule type" value="Genomic_DNA"/>
</dbReference>
<organism evidence="2 3">
    <name type="scientific">Borrelia duttonii (strain Ly)</name>
    <dbReference type="NCBI Taxonomy" id="412419"/>
    <lineage>
        <taxon>Bacteria</taxon>
        <taxon>Pseudomonadati</taxon>
        <taxon>Spirochaetota</taxon>
        <taxon>Spirochaetia</taxon>
        <taxon>Spirochaetales</taxon>
        <taxon>Borreliaceae</taxon>
        <taxon>Borrelia</taxon>
    </lineage>
</organism>
<keyword evidence="3" id="KW-1185">Reference proteome</keyword>
<name>B5RMK7_BORDL</name>
<keyword evidence="1" id="KW-0472">Membrane</keyword>